<dbReference type="EMBL" id="BAAAWD010000014">
    <property type="protein sequence ID" value="GAA3018122.1"/>
    <property type="molecule type" value="Genomic_DNA"/>
</dbReference>
<dbReference type="PANTHER" id="PTHR11533">
    <property type="entry name" value="PROTEASE M1 ZINC METALLOPROTEASE"/>
    <property type="match status" value="1"/>
</dbReference>
<evidence type="ECO:0000256" key="9">
    <source>
        <dbReference type="ARBA" id="ARBA00022833"/>
    </source>
</evidence>
<evidence type="ECO:0000313" key="18">
    <source>
        <dbReference type="Proteomes" id="UP001499930"/>
    </source>
</evidence>
<dbReference type="InterPro" id="IPR014782">
    <property type="entry name" value="Peptidase_M1_dom"/>
</dbReference>
<dbReference type="EC" id="3.4.11.2" evidence="4"/>
<dbReference type="PANTHER" id="PTHR11533:SF297">
    <property type="entry name" value="AMINOPEPTIDASE N"/>
    <property type="match status" value="1"/>
</dbReference>
<feature type="signal peptide" evidence="14">
    <location>
        <begin position="1"/>
        <end position="28"/>
    </location>
</feature>
<dbReference type="PROSITE" id="PS51257">
    <property type="entry name" value="PROKAR_LIPOPROTEIN"/>
    <property type="match status" value="1"/>
</dbReference>
<gene>
    <name evidence="17" type="ORF">GCM10017559_47540</name>
</gene>
<feature type="domain" description="Peptidase M1 membrane alanine aminopeptidase" evidence="15">
    <location>
        <begin position="349"/>
        <end position="489"/>
    </location>
</feature>
<name>A0ABP6KRQ1_9ACTN</name>
<dbReference type="CDD" id="cd09603">
    <property type="entry name" value="M1_APN_like"/>
    <property type="match status" value="1"/>
</dbReference>
<evidence type="ECO:0000313" key="17">
    <source>
        <dbReference type="EMBL" id="GAA3018122.1"/>
    </source>
</evidence>
<feature type="chain" id="PRO_5045713857" description="Aminopeptidase N" evidence="14">
    <location>
        <begin position="29"/>
        <end position="499"/>
    </location>
</feature>
<dbReference type="SUPFAM" id="SSF55486">
    <property type="entry name" value="Metalloproteases ('zincins'), catalytic domain"/>
    <property type="match status" value="1"/>
</dbReference>
<organism evidence="17 18">
    <name type="scientific">Streptosporangium longisporum</name>
    <dbReference type="NCBI Taxonomy" id="46187"/>
    <lineage>
        <taxon>Bacteria</taxon>
        <taxon>Bacillati</taxon>
        <taxon>Actinomycetota</taxon>
        <taxon>Actinomycetes</taxon>
        <taxon>Streptosporangiales</taxon>
        <taxon>Streptosporangiaceae</taxon>
        <taxon>Streptosporangium</taxon>
    </lineage>
</organism>
<comment type="cofactor">
    <cofactor evidence="2">
        <name>Zn(2+)</name>
        <dbReference type="ChEBI" id="CHEBI:29105"/>
    </cofactor>
</comment>
<dbReference type="Pfam" id="PF01433">
    <property type="entry name" value="Peptidase_M1"/>
    <property type="match status" value="1"/>
</dbReference>
<keyword evidence="10" id="KW-0482">Metalloprotease</keyword>
<evidence type="ECO:0000256" key="1">
    <source>
        <dbReference type="ARBA" id="ARBA00000098"/>
    </source>
</evidence>
<evidence type="ECO:0000256" key="10">
    <source>
        <dbReference type="ARBA" id="ARBA00023049"/>
    </source>
</evidence>
<dbReference type="Pfam" id="PF17900">
    <property type="entry name" value="Peptidase_M1_N"/>
    <property type="match status" value="1"/>
</dbReference>
<dbReference type="InterPro" id="IPR045357">
    <property type="entry name" value="Aminopeptidase_N-like_N"/>
</dbReference>
<evidence type="ECO:0000259" key="16">
    <source>
        <dbReference type="Pfam" id="PF17900"/>
    </source>
</evidence>
<evidence type="ECO:0000256" key="12">
    <source>
        <dbReference type="ARBA" id="ARBA00031533"/>
    </source>
</evidence>
<feature type="domain" description="Aminopeptidase N-like N-terminal" evidence="16">
    <location>
        <begin position="88"/>
        <end position="261"/>
    </location>
</feature>
<dbReference type="PRINTS" id="PR00756">
    <property type="entry name" value="ALADIPTASE"/>
</dbReference>
<keyword evidence="18" id="KW-1185">Reference proteome</keyword>
<dbReference type="InterPro" id="IPR050344">
    <property type="entry name" value="Peptidase_M1_aminopeptidases"/>
</dbReference>
<evidence type="ECO:0000259" key="15">
    <source>
        <dbReference type="Pfam" id="PF01433"/>
    </source>
</evidence>
<evidence type="ECO:0000256" key="3">
    <source>
        <dbReference type="ARBA" id="ARBA00010136"/>
    </source>
</evidence>
<evidence type="ECO:0000256" key="5">
    <source>
        <dbReference type="ARBA" id="ARBA00015611"/>
    </source>
</evidence>
<evidence type="ECO:0000256" key="8">
    <source>
        <dbReference type="ARBA" id="ARBA00022801"/>
    </source>
</evidence>
<comment type="similarity">
    <text evidence="3">Belongs to the peptidase M1 family.</text>
</comment>
<evidence type="ECO:0000256" key="11">
    <source>
        <dbReference type="ARBA" id="ARBA00029811"/>
    </source>
</evidence>
<accession>A0ABP6KRQ1</accession>
<dbReference type="Gene3D" id="2.60.40.1730">
    <property type="entry name" value="tricorn interacting facor f3 domain"/>
    <property type="match status" value="1"/>
</dbReference>
<evidence type="ECO:0000256" key="6">
    <source>
        <dbReference type="ARBA" id="ARBA00022670"/>
    </source>
</evidence>
<evidence type="ECO:0000256" key="14">
    <source>
        <dbReference type="SAM" id="SignalP"/>
    </source>
</evidence>
<keyword evidence="8" id="KW-0378">Hydrolase</keyword>
<comment type="catalytic activity">
    <reaction evidence="1">
        <text>Release of an N-terminal amino acid, Xaa-|-Yaa- from a peptide, amide or arylamide. Xaa is preferably Ala, but may be most amino acids including Pro (slow action). When a terminal hydrophobic residue is followed by a prolyl residue, the two may be released as an intact Xaa-Pro dipeptide.</text>
        <dbReference type="EC" id="3.4.11.2"/>
    </reaction>
</comment>
<sequence>MASKRPATTATTALLGVLGIVGTVACSASSGQSVLGTGPASASAPMSASAPVSASASISAPDRESGPGAPGIGDPDFPTDGNGGYDVDRYRLRLAYEPSSRRLSGVAGIEARATQPLTSFNLDLSGFTVRRVTVNGRPARFGRSGTELTVTPATPVGTGAAFTAEVTYAGEPKPVRGSSNLGTYGFIPTKDGAFVTCQPNGAKTWFPGNDHPADKARYEFSITVPAGLTALANGELVGTPRTSGGRTTFQWRENHPMASYLATMTLGRFELRQGRTPGGLKNLAAVDPKYRGELQHLYDTSGRVTDHWSTLFGPYPFSSTGGVVDDFPAGYALENQTKPMYGGFAPDDSIIAHELAHQWFGDSLSIKRWRDLWLNEGFATYAEWLWSEHEGRTTAEQLFRRNHSAGADDPIWSYAPGRARADDLFNNSVYTRGAMTLHALRQRIGDPAFFRLLREWAAEHRYGNVTTAQFLAKAEKVSGRDLDALFDAWLFTPRKPTTW</sequence>
<dbReference type="Proteomes" id="UP001499930">
    <property type="component" value="Unassembled WGS sequence"/>
</dbReference>
<evidence type="ECO:0000256" key="4">
    <source>
        <dbReference type="ARBA" id="ARBA00012564"/>
    </source>
</evidence>
<keyword evidence="9" id="KW-0862">Zinc</keyword>
<evidence type="ECO:0000256" key="7">
    <source>
        <dbReference type="ARBA" id="ARBA00022723"/>
    </source>
</evidence>
<dbReference type="RefSeq" id="WP_344898968.1">
    <property type="nucleotide sequence ID" value="NZ_BAAAWD010000014.1"/>
</dbReference>
<keyword evidence="7" id="KW-0479">Metal-binding</keyword>
<feature type="region of interest" description="Disordered" evidence="13">
    <location>
        <begin position="53"/>
        <end position="84"/>
    </location>
</feature>
<comment type="caution">
    <text evidence="17">The sequence shown here is derived from an EMBL/GenBank/DDBJ whole genome shotgun (WGS) entry which is preliminary data.</text>
</comment>
<dbReference type="InterPro" id="IPR001930">
    <property type="entry name" value="Peptidase_M1"/>
</dbReference>
<evidence type="ECO:0000256" key="13">
    <source>
        <dbReference type="SAM" id="MobiDB-lite"/>
    </source>
</evidence>
<dbReference type="Gene3D" id="1.10.390.10">
    <property type="entry name" value="Neutral Protease Domain 2"/>
    <property type="match status" value="1"/>
</dbReference>
<protein>
    <recommendedName>
        <fullName evidence="5">Aminopeptidase N</fullName>
        <ecNumber evidence="4">3.4.11.2</ecNumber>
    </recommendedName>
    <alternativeName>
        <fullName evidence="11">Alanine aminopeptidase</fullName>
    </alternativeName>
    <alternativeName>
        <fullName evidence="12">Lysyl aminopeptidase</fullName>
    </alternativeName>
</protein>
<dbReference type="InterPro" id="IPR042097">
    <property type="entry name" value="Aminopeptidase_N-like_N_sf"/>
</dbReference>
<dbReference type="InterPro" id="IPR027268">
    <property type="entry name" value="Peptidase_M4/M1_CTD_sf"/>
</dbReference>
<evidence type="ECO:0000256" key="2">
    <source>
        <dbReference type="ARBA" id="ARBA00001947"/>
    </source>
</evidence>
<proteinExistence type="inferred from homology"/>
<reference evidence="18" key="1">
    <citation type="journal article" date="2019" name="Int. J. Syst. Evol. Microbiol.">
        <title>The Global Catalogue of Microorganisms (GCM) 10K type strain sequencing project: providing services to taxonomists for standard genome sequencing and annotation.</title>
        <authorList>
            <consortium name="The Broad Institute Genomics Platform"/>
            <consortium name="The Broad Institute Genome Sequencing Center for Infectious Disease"/>
            <person name="Wu L."/>
            <person name="Ma J."/>
        </authorList>
    </citation>
    <scope>NUCLEOTIDE SEQUENCE [LARGE SCALE GENOMIC DNA]</scope>
    <source>
        <strain evidence="18">JCM 3106</strain>
    </source>
</reference>
<keyword evidence="14" id="KW-0732">Signal</keyword>
<dbReference type="SUPFAM" id="SSF63737">
    <property type="entry name" value="Leukotriene A4 hydrolase N-terminal domain"/>
    <property type="match status" value="1"/>
</dbReference>
<keyword evidence="6" id="KW-0645">Protease</keyword>